<comment type="similarity">
    <text evidence="10">Belongs to the insect chemoreceptor superfamily. Heteromeric odorant receptor channel (TC 1.A.69) family.</text>
</comment>
<dbReference type="GO" id="GO:0005886">
    <property type="term" value="C:plasma membrane"/>
    <property type="evidence" value="ECO:0007669"/>
    <property type="project" value="UniProtKB-SubCell"/>
</dbReference>
<dbReference type="PANTHER" id="PTHR21137">
    <property type="entry name" value="ODORANT RECEPTOR"/>
    <property type="match status" value="1"/>
</dbReference>
<gene>
    <name evidence="12" type="primary">LOC115619949</name>
</gene>
<keyword evidence="8 10" id="KW-0675">Receptor</keyword>
<feature type="transmembrane region" description="Helical" evidence="10">
    <location>
        <begin position="302"/>
        <end position="326"/>
    </location>
</feature>
<dbReference type="Pfam" id="PF02949">
    <property type="entry name" value="7tm_6"/>
    <property type="match status" value="1"/>
</dbReference>
<evidence type="ECO:0000256" key="8">
    <source>
        <dbReference type="ARBA" id="ARBA00023170"/>
    </source>
</evidence>
<evidence type="ECO:0000256" key="4">
    <source>
        <dbReference type="ARBA" id="ARBA00022692"/>
    </source>
</evidence>
<dbReference type="AlphaFoldDB" id="A0A6J2T0W4"/>
<dbReference type="GeneID" id="115619949"/>
<dbReference type="PANTHER" id="PTHR21137:SF35">
    <property type="entry name" value="ODORANT RECEPTOR 19A-RELATED"/>
    <property type="match status" value="1"/>
</dbReference>
<organism evidence="11 12">
    <name type="scientific">Drosophila lebanonensis</name>
    <name type="common">Fruit fly</name>
    <name type="synonym">Scaptodrosophila lebanonensis</name>
    <dbReference type="NCBI Taxonomy" id="7225"/>
    <lineage>
        <taxon>Eukaryota</taxon>
        <taxon>Metazoa</taxon>
        <taxon>Ecdysozoa</taxon>
        <taxon>Arthropoda</taxon>
        <taxon>Hexapoda</taxon>
        <taxon>Insecta</taxon>
        <taxon>Pterygota</taxon>
        <taxon>Neoptera</taxon>
        <taxon>Endopterygota</taxon>
        <taxon>Diptera</taxon>
        <taxon>Brachycera</taxon>
        <taxon>Muscomorpha</taxon>
        <taxon>Ephydroidea</taxon>
        <taxon>Drosophilidae</taxon>
        <taxon>Scaptodrosophila</taxon>
    </lineage>
</organism>
<feature type="transmembrane region" description="Helical" evidence="10">
    <location>
        <begin position="144"/>
        <end position="164"/>
    </location>
</feature>
<keyword evidence="9 10" id="KW-0807">Transducer</keyword>
<evidence type="ECO:0000256" key="1">
    <source>
        <dbReference type="ARBA" id="ARBA00004651"/>
    </source>
</evidence>
<keyword evidence="2" id="KW-1003">Cell membrane</keyword>
<protein>
    <recommendedName>
        <fullName evidence="10">Odorant receptor</fullName>
    </recommendedName>
</protein>
<feature type="transmembrane region" description="Helical" evidence="10">
    <location>
        <begin position="44"/>
        <end position="62"/>
    </location>
</feature>
<evidence type="ECO:0000256" key="6">
    <source>
        <dbReference type="ARBA" id="ARBA00022989"/>
    </source>
</evidence>
<keyword evidence="7 10" id="KW-0472">Membrane</keyword>
<dbReference type="Proteomes" id="UP000504634">
    <property type="component" value="Unplaced"/>
</dbReference>
<feature type="transmembrane region" description="Helical" evidence="10">
    <location>
        <begin position="274"/>
        <end position="296"/>
    </location>
</feature>
<dbReference type="OrthoDB" id="6604226at2759"/>
<dbReference type="GO" id="GO:0005549">
    <property type="term" value="F:odorant binding"/>
    <property type="evidence" value="ECO:0007669"/>
    <property type="project" value="InterPro"/>
</dbReference>
<evidence type="ECO:0000313" key="11">
    <source>
        <dbReference type="Proteomes" id="UP000504634"/>
    </source>
</evidence>
<evidence type="ECO:0000256" key="2">
    <source>
        <dbReference type="ARBA" id="ARBA00022475"/>
    </source>
</evidence>
<accession>A0A6J2T0W4</accession>
<keyword evidence="11" id="KW-1185">Reference proteome</keyword>
<feature type="transmembrane region" description="Helical" evidence="10">
    <location>
        <begin position="82"/>
        <end position="105"/>
    </location>
</feature>
<keyword evidence="5 10" id="KW-0552">Olfaction</keyword>
<comment type="caution">
    <text evidence="10">Lacks conserved residue(s) required for the propagation of feature annotation.</text>
</comment>
<keyword evidence="4 10" id="KW-0812">Transmembrane</keyword>
<evidence type="ECO:0000256" key="9">
    <source>
        <dbReference type="ARBA" id="ARBA00023224"/>
    </source>
</evidence>
<evidence type="ECO:0000256" key="7">
    <source>
        <dbReference type="ARBA" id="ARBA00023136"/>
    </source>
</evidence>
<comment type="subcellular location">
    <subcellularLocation>
        <location evidence="1 10">Cell membrane</location>
        <topology evidence="1 10">Multi-pass membrane protein</topology>
    </subcellularLocation>
</comment>
<evidence type="ECO:0000256" key="10">
    <source>
        <dbReference type="RuleBase" id="RU351113"/>
    </source>
</evidence>
<keyword evidence="3 10" id="KW-0716">Sensory transduction</keyword>
<dbReference type="InterPro" id="IPR004117">
    <property type="entry name" value="7tm6_olfct_rcpt"/>
</dbReference>
<proteinExistence type="inferred from homology"/>
<keyword evidence="6 10" id="KW-1133">Transmembrane helix</keyword>
<dbReference type="GO" id="GO:0007165">
    <property type="term" value="P:signal transduction"/>
    <property type="evidence" value="ECO:0007669"/>
    <property type="project" value="UniProtKB-KW"/>
</dbReference>
<reference evidence="12" key="1">
    <citation type="submission" date="2025-08" db="UniProtKB">
        <authorList>
            <consortium name="RefSeq"/>
        </authorList>
    </citation>
    <scope>IDENTIFICATION</scope>
    <source>
        <strain evidence="12">11010-0011.00</strain>
        <tissue evidence="12">Whole body</tissue>
    </source>
</reference>
<evidence type="ECO:0000256" key="5">
    <source>
        <dbReference type="ARBA" id="ARBA00022725"/>
    </source>
</evidence>
<dbReference type="GO" id="GO:0004984">
    <property type="term" value="F:olfactory receptor activity"/>
    <property type="evidence" value="ECO:0007669"/>
    <property type="project" value="InterPro"/>
</dbReference>
<dbReference type="RefSeq" id="XP_030368838.1">
    <property type="nucleotide sequence ID" value="XM_030512978.1"/>
</dbReference>
<name>A0A6J2T0W4_DROLE</name>
<sequence>MNVRSIFPALYMAPEDSPPRSRNATLYLMRSLFYMGIRNPPQRFFVIYILWSLTVNIFSTFYQPIGFAIGLYTNLKDLDPGAFISSLEVATAALSCSVKVLILWINVKCLDSAAEFLDELDKRVIQPSEKRMIHRTVMQSNRTILLFMSVYMGFVMATFVKSVWNVHPGFQVTYPLLDWQAGGWRVWVQLIAENLSMLFAALQNACADCYPINFVLPLRAHVNFLAERLRRLSGMTNESSTPEQRYQELKNCILDHKAILRCSDALSPIISGTIFIQFLLVGLIVGFTMINIVLFANFSSGLASLLFLFDILLETTPFCILCNYLIDDCSKLSDALFESEWMDNDKRYRQTVVFFLHNLQQPITFTAMGIFTISLSTNINVTKFGFSVFTLVKQMNLLERLSNNGNEIQYD</sequence>
<evidence type="ECO:0000313" key="12">
    <source>
        <dbReference type="RefSeq" id="XP_030368838.1"/>
    </source>
</evidence>
<evidence type="ECO:0000256" key="3">
    <source>
        <dbReference type="ARBA" id="ARBA00022606"/>
    </source>
</evidence>